<evidence type="ECO:0000256" key="3">
    <source>
        <dbReference type="ARBA" id="ARBA00022801"/>
    </source>
</evidence>
<dbReference type="PANTHER" id="PTHR43808:SF32">
    <property type="entry name" value="ARGE_DAPE-RELATED DEACYLASE"/>
    <property type="match status" value="1"/>
</dbReference>
<dbReference type="PANTHER" id="PTHR43808">
    <property type="entry name" value="ACETYLORNITHINE DEACETYLASE"/>
    <property type="match status" value="1"/>
</dbReference>
<sequence length="429" mass="46424">MKYFTFLIALSLLSFALPSWALDENEQAIRTIIEKNLATAEKDLKSVVDMNSGTMNFKGVKAVGMFFKDRFDAIGFETEWQDGKAFNRAGHLVASYGKQGPRVLLIGHLDTVFPNNSQFQRYQPLGNNKVKGPGITDMKGGNVIMLYALKALKDSGALDRLSVKVVLTGDEESSGKPLKKSKQAIVDAAKWADYAIGFEDGDGDIKTAVIARRGAINWRLEVTGKPAHSSQIFREDIGDGAIFEAARILNEFRTQLSTQKNLTFNPGMIVGGTTTAFDGQTNQGSAFGKTNIIAKTALITGDIRAVSPEQLTQAKTVMQKIVAKSLAHTQSTLSFSNGYPPMAPSDGNKQLLALYNQVSLDLGHGRVIAVDPRRAGAADISFAANHVKMALDGLGLMGEGGHTKDEVADMTSFIKNMEKAAILLYRLAN</sequence>
<name>A0A545T6G5_9GAMM</name>
<comment type="caution">
    <text evidence="8">The sequence shown here is derived from an EMBL/GenBank/DDBJ whole genome shotgun (WGS) entry which is preliminary data.</text>
</comment>
<dbReference type="OrthoDB" id="9776600at2"/>
<dbReference type="SUPFAM" id="SSF55031">
    <property type="entry name" value="Bacterial exopeptidase dimerisation domain"/>
    <property type="match status" value="1"/>
</dbReference>
<keyword evidence="9" id="KW-1185">Reference proteome</keyword>
<evidence type="ECO:0000313" key="9">
    <source>
        <dbReference type="Proteomes" id="UP000317839"/>
    </source>
</evidence>
<dbReference type="AlphaFoldDB" id="A0A545T6G5"/>
<dbReference type="GO" id="GO:0046872">
    <property type="term" value="F:metal ion binding"/>
    <property type="evidence" value="ECO:0007669"/>
    <property type="project" value="UniProtKB-KW"/>
</dbReference>
<organism evidence="8 9">
    <name type="scientific">Aliikangiella marina</name>
    <dbReference type="NCBI Taxonomy" id="1712262"/>
    <lineage>
        <taxon>Bacteria</taxon>
        <taxon>Pseudomonadati</taxon>
        <taxon>Pseudomonadota</taxon>
        <taxon>Gammaproteobacteria</taxon>
        <taxon>Oceanospirillales</taxon>
        <taxon>Pleioneaceae</taxon>
        <taxon>Aliikangiella</taxon>
    </lineage>
</organism>
<dbReference type="Gene3D" id="3.30.70.360">
    <property type="match status" value="1"/>
</dbReference>
<dbReference type="InterPro" id="IPR011650">
    <property type="entry name" value="Peptidase_M20_dimer"/>
</dbReference>
<evidence type="ECO:0000256" key="4">
    <source>
        <dbReference type="ARBA" id="ARBA00022833"/>
    </source>
</evidence>
<keyword evidence="5" id="KW-0170">Cobalt</keyword>
<dbReference type="InterPro" id="IPR002933">
    <property type="entry name" value="Peptidase_M20"/>
</dbReference>
<feature type="chain" id="PRO_5021878326" evidence="6">
    <location>
        <begin position="22"/>
        <end position="429"/>
    </location>
</feature>
<dbReference type="InterPro" id="IPR001261">
    <property type="entry name" value="ArgE/DapE_CS"/>
</dbReference>
<dbReference type="InterPro" id="IPR036264">
    <property type="entry name" value="Bact_exopeptidase_dim_dom"/>
</dbReference>
<keyword evidence="4" id="KW-0862">Zinc</keyword>
<dbReference type="GO" id="GO:0016787">
    <property type="term" value="F:hydrolase activity"/>
    <property type="evidence" value="ECO:0007669"/>
    <property type="project" value="UniProtKB-KW"/>
</dbReference>
<comment type="cofactor">
    <cofactor evidence="1">
        <name>Zn(2+)</name>
        <dbReference type="ChEBI" id="CHEBI:29105"/>
    </cofactor>
</comment>
<evidence type="ECO:0000313" key="8">
    <source>
        <dbReference type="EMBL" id="TQV72814.1"/>
    </source>
</evidence>
<dbReference type="InterPro" id="IPR050072">
    <property type="entry name" value="Peptidase_M20A"/>
</dbReference>
<dbReference type="EMBL" id="VIKR01000004">
    <property type="protein sequence ID" value="TQV72814.1"/>
    <property type="molecule type" value="Genomic_DNA"/>
</dbReference>
<reference evidence="8 9" key="1">
    <citation type="submission" date="2019-06" db="EMBL/GenBank/DDBJ databases">
        <title>Draft genome of Aliikangiella marina GYP-15.</title>
        <authorList>
            <person name="Wang G."/>
        </authorList>
    </citation>
    <scope>NUCLEOTIDE SEQUENCE [LARGE SCALE GENOMIC DNA]</scope>
    <source>
        <strain evidence="8 9">GYP-15</strain>
    </source>
</reference>
<keyword evidence="6" id="KW-0732">Signal</keyword>
<gene>
    <name evidence="8" type="ORF">FLL45_15200</name>
</gene>
<dbReference type="Proteomes" id="UP000317839">
    <property type="component" value="Unassembled WGS sequence"/>
</dbReference>
<feature type="signal peptide" evidence="6">
    <location>
        <begin position="1"/>
        <end position="21"/>
    </location>
</feature>
<evidence type="ECO:0000256" key="2">
    <source>
        <dbReference type="ARBA" id="ARBA00022723"/>
    </source>
</evidence>
<dbReference type="Gene3D" id="3.40.630.10">
    <property type="entry name" value="Zn peptidases"/>
    <property type="match status" value="1"/>
</dbReference>
<dbReference type="SUPFAM" id="SSF53187">
    <property type="entry name" value="Zn-dependent exopeptidases"/>
    <property type="match status" value="1"/>
</dbReference>
<protein>
    <submittedName>
        <fullName evidence="8">M20 family metallopeptidase</fullName>
    </submittedName>
</protein>
<evidence type="ECO:0000256" key="6">
    <source>
        <dbReference type="SAM" id="SignalP"/>
    </source>
</evidence>
<evidence type="ECO:0000259" key="7">
    <source>
        <dbReference type="Pfam" id="PF07687"/>
    </source>
</evidence>
<dbReference type="Pfam" id="PF07687">
    <property type="entry name" value="M20_dimer"/>
    <property type="match status" value="1"/>
</dbReference>
<dbReference type="RefSeq" id="WP_142942925.1">
    <property type="nucleotide sequence ID" value="NZ_VIKR01000004.1"/>
</dbReference>
<feature type="domain" description="Peptidase M20 dimerisation" evidence="7">
    <location>
        <begin position="210"/>
        <end position="327"/>
    </location>
</feature>
<dbReference type="PROSITE" id="PS00759">
    <property type="entry name" value="ARGE_DAPE_CPG2_2"/>
    <property type="match status" value="1"/>
</dbReference>
<proteinExistence type="predicted"/>
<dbReference type="Pfam" id="PF01546">
    <property type="entry name" value="Peptidase_M20"/>
    <property type="match status" value="1"/>
</dbReference>
<accession>A0A545T6G5</accession>
<evidence type="ECO:0000256" key="5">
    <source>
        <dbReference type="ARBA" id="ARBA00023285"/>
    </source>
</evidence>
<evidence type="ECO:0000256" key="1">
    <source>
        <dbReference type="ARBA" id="ARBA00001947"/>
    </source>
</evidence>
<keyword evidence="2" id="KW-0479">Metal-binding</keyword>
<keyword evidence="3" id="KW-0378">Hydrolase</keyword>